<reference evidence="2" key="1">
    <citation type="journal article" date="2019" name="Int. J. Syst. Evol. Microbiol.">
        <title>The Global Catalogue of Microorganisms (GCM) 10K type strain sequencing project: providing services to taxonomists for standard genome sequencing and annotation.</title>
        <authorList>
            <consortium name="The Broad Institute Genomics Platform"/>
            <consortium name="The Broad Institute Genome Sequencing Center for Infectious Disease"/>
            <person name="Wu L."/>
            <person name="Ma J."/>
        </authorList>
    </citation>
    <scope>NUCLEOTIDE SEQUENCE [LARGE SCALE GENOMIC DNA]</scope>
    <source>
        <strain evidence="2">CGMCC 1.7003</strain>
    </source>
</reference>
<evidence type="ECO:0008006" key="3">
    <source>
        <dbReference type="Google" id="ProtNLM"/>
    </source>
</evidence>
<evidence type="ECO:0000313" key="2">
    <source>
        <dbReference type="Proteomes" id="UP000659697"/>
    </source>
</evidence>
<proteinExistence type="predicted"/>
<dbReference type="EMBL" id="BNAO01000003">
    <property type="protein sequence ID" value="GHG67536.1"/>
    <property type="molecule type" value="Genomic_DNA"/>
</dbReference>
<name>A0ABQ3KXJ1_9ALTE</name>
<comment type="caution">
    <text evidence="1">The sequence shown here is derived from an EMBL/GenBank/DDBJ whole genome shotgun (WGS) entry which is preliminary data.</text>
</comment>
<dbReference type="Proteomes" id="UP000659697">
    <property type="component" value="Unassembled WGS sequence"/>
</dbReference>
<evidence type="ECO:0000313" key="1">
    <source>
        <dbReference type="EMBL" id="GHG67536.1"/>
    </source>
</evidence>
<dbReference type="RefSeq" id="WP_189432129.1">
    <property type="nucleotide sequence ID" value="NZ_BNAO01000003.1"/>
</dbReference>
<gene>
    <name evidence="1" type="ORF">GCM10010919_16290</name>
</gene>
<organism evidence="1 2">
    <name type="scientific">Alishewanella longhuensis</name>
    <dbReference type="NCBI Taxonomy" id="1091037"/>
    <lineage>
        <taxon>Bacteria</taxon>
        <taxon>Pseudomonadati</taxon>
        <taxon>Pseudomonadota</taxon>
        <taxon>Gammaproteobacteria</taxon>
        <taxon>Alteromonadales</taxon>
        <taxon>Alteromonadaceae</taxon>
        <taxon>Alishewanella</taxon>
    </lineage>
</organism>
<protein>
    <recommendedName>
        <fullName evidence="3">Anti-sigma factor</fullName>
    </recommendedName>
</protein>
<keyword evidence="2" id="KW-1185">Reference proteome</keyword>
<sequence length="246" mass="27438">MNIPDNRKISDEMLSAFLDAALAEHEMEQIRQQLLEDEQLTQRLADLALVDSLVAQHYQHIDQKPMPISVMQLLNDNDSSNVVTFPWWRRVQQQFQQHAAAVACIAVFAGYGLAQLNDKPQTTIATLNQDVMQLLNSAQSGNTYATAAQQLIPQLSFVNQQGDFCRHYTLRTSNLQSENIACRKQGEWLIEASLLTSLNPDAGQYQTASGGHPLDSILDLLMAGPALSLEAEQEYLTNIKESRGVK</sequence>
<accession>A0ABQ3KXJ1</accession>